<evidence type="ECO:0000313" key="2">
    <source>
        <dbReference type="EMBL" id="KAJ4365336.1"/>
    </source>
</evidence>
<reference evidence="2" key="1">
    <citation type="submission" date="2022-10" db="EMBL/GenBank/DDBJ databases">
        <title>Tapping the CABI collections for fungal endophytes: first genome assemblies for Collariella, Neodidymelliopsis, Ascochyta clinopodiicola, Didymella pomorum, Didymosphaeria variabile, Neocosmospora piperis and Neocucurbitaria cava.</title>
        <authorList>
            <person name="Hill R."/>
        </authorList>
    </citation>
    <scope>NUCLEOTIDE SEQUENCE</scope>
    <source>
        <strain evidence="2">IMI 356814</strain>
    </source>
</reference>
<comment type="caution">
    <text evidence="2">The sequence shown here is derived from an EMBL/GenBank/DDBJ whole genome shotgun (WGS) entry which is preliminary data.</text>
</comment>
<proteinExistence type="predicted"/>
<dbReference type="Pfam" id="PF06985">
    <property type="entry name" value="HET"/>
    <property type="match status" value="1"/>
</dbReference>
<dbReference type="PANTHER" id="PTHR33112:SF12">
    <property type="entry name" value="HETEROKARYON INCOMPATIBILITY DOMAIN-CONTAINING PROTEIN"/>
    <property type="match status" value="1"/>
</dbReference>
<sequence>MDTAAGRASVSSERSGRKITATANMALAYQWLDECLHEHGELCSKSDSQATSSSRPNRLRVIDVRERHLLDLPTGAEYIALSYCWPKDPGLTNTLAQSSSLYKAGAITLENDLSDAIDDACNATCDLGQQYLWVDALCIIQDSPADKADQIDQMDLVYNAALMTIVIAPENNETDQASLPGYRTASSSRRQIIHTVGHLSFAVPKPCLEDILAHTRWETRGWTYQESHLSRRSLYFTSHQLYFQCSCGIRSEDTSGEGHPPSAFIHHSTTLWNPKNKHAADPESDFGDLILSHSGYENDAEELRAYNNFATFYTQRSLSFASDTLNAFRGIEKVLGASLKTEFYAGLPLKYLDCVLLWQSSDAAGRRQGFPSFAWAGWMGLHECPYWLGPEETGRLVRWWRVVRGTYLPCETATTAYTAEGEEGGEEQTGVMQAQVDVLPSPPLERSWGLATITQVARFDLWLDRPAEVSDADTYQSGQHHWMLDAQQRKAGLILIDNDWRQRSQTISHGKQQHDFILLSRASKARVQDEDEGELPNE</sequence>
<dbReference type="OrthoDB" id="5135333at2759"/>
<name>A0A9W8Y1P2_9PLEO</name>
<protein>
    <recommendedName>
        <fullName evidence="1">Heterokaryon incompatibility domain-containing protein</fullName>
    </recommendedName>
</protein>
<gene>
    <name evidence="2" type="ORF">N0V83_008957</name>
</gene>
<dbReference type="Proteomes" id="UP001140560">
    <property type="component" value="Unassembled WGS sequence"/>
</dbReference>
<dbReference type="InterPro" id="IPR010730">
    <property type="entry name" value="HET"/>
</dbReference>
<keyword evidence="3" id="KW-1185">Reference proteome</keyword>
<accession>A0A9W8Y1P2</accession>
<feature type="domain" description="Heterokaryon incompatibility" evidence="1">
    <location>
        <begin position="78"/>
        <end position="226"/>
    </location>
</feature>
<evidence type="ECO:0000259" key="1">
    <source>
        <dbReference type="Pfam" id="PF06985"/>
    </source>
</evidence>
<dbReference type="PANTHER" id="PTHR33112">
    <property type="entry name" value="DOMAIN PROTEIN, PUTATIVE-RELATED"/>
    <property type="match status" value="1"/>
</dbReference>
<dbReference type="EMBL" id="JAPEUY010000016">
    <property type="protein sequence ID" value="KAJ4365336.1"/>
    <property type="molecule type" value="Genomic_DNA"/>
</dbReference>
<organism evidence="2 3">
    <name type="scientific">Neocucurbitaria cava</name>
    <dbReference type="NCBI Taxonomy" id="798079"/>
    <lineage>
        <taxon>Eukaryota</taxon>
        <taxon>Fungi</taxon>
        <taxon>Dikarya</taxon>
        <taxon>Ascomycota</taxon>
        <taxon>Pezizomycotina</taxon>
        <taxon>Dothideomycetes</taxon>
        <taxon>Pleosporomycetidae</taxon>
        <taxon>Pleosporales</taxon>
        <taxon>Pleosporineae</taxon>
        <taxon>Cucurbitariaceae</taxon>
        <taxon>Neocucurbitaria</taxon>
    </lineage>
</organism>
<dbReference type="AlphaFoldDB" id="A0A9W8Y1P2"/>
<evidence type="ECO:0000313" key="3">
    <source>
        <dbReference type="Proteomes" id="UP001140560"/>
    </source>
</evidence>